<protein>
    <submittedName>
        <fullName evidence="2">Uncharacterized protein</fullName>
    </submittedName>
</protein>
<dbReference type="EMBL" id="GEDV01001533">
    <property type="protein sequence ID" value="JAP87024.1"/>
    <property type="molecule type" value="Transcribed_RNA"/>
</dbReference>
<feature type="region of interest" description="Disordered" evidence="1">
    <location>
        <begin position="137"/>
        <end position="167"/>
    </location>
</feature>
<evidence type="ECO:0000256" key="1">
    <source>
        <dbReference type="SAM" id="MobiDB-lite"/>
    </source>
</evidence>
<dbReference type="AlphaFoldDB" id="A0A131Z6Q0"/>
<evidence type="ECO:0000313" key="2">
    <source>
        <dbReference type="EMBL" id="JAP87024.1"/>
    </source>
</evidence>
<feature type="compositionally biased region" description="Basic residues" evidence="1">
    <location>
        <begin position="51"/>
        <end position="66"/>
    </location>
</feature>
<proteinExistence type="predicted"/>
<feature type="region of interest" description="Disordered" evidence="1">
    <location>
        <begin position="48"/>
        <end position="94"/>
    </location>
</feature>
<sequence length="167" mass="17069">MASISSFRLILLVAAGAVVLFMMLDEGTFGASAEPRVSLKLPSKLSSKFTSRLHRRRPAQVKKPLKASKPAKPAAPAKHQAATPPKPSRFPKENVDLLLTSAASTMGNVAQTKLMYGSYGAYGGYGGYGGRGYGAAGGAVAAGAAGDPNPPESADTTEGDESASSQA</sequence>
<name>A0A131Z6Q0_RHIAP</name>
<organism evidence="2">
    <name type="scientific">Rhipicephalus appendiculatus</name>
    <name type="common">Brown ear tick</name>
    <dbReference type="NCBI Taxonomy" id="34631"/>
    <lineage>
        <taxon>Eukaryota</taxon>
        <taxon>Metazoa</taxon>
        <taxon>Ecdysozoa</taxon>
        <taxon>Arthropoda</taxon>
        <taxon>Chelicerata</taxon>
        <taxon>Arachnida</taxon>
        <taxon>Acari</taxon>
        <taxon>Parasitiformes</taxon>
        <taxon>Ixodida</taxon>
        <taxon>Ixodoidea</taxon>
        <taxon>Ixodidae</taxon>
        <taxon>Rhipicephalinae</taxon>
        <taxon>Rhipicephalus</taxon>
        <taxon>Rhipicephalus</taxon>
    </lineage>
</organism>
<reference evidence="2" key="1">
    <citation type="journal article" date="2016" name="Ticks Tick Borne Dis.">
        <title>De novo assembly and annotation of the salivary gland transcriptome of Rhipicephalus appendiculatus male and female ticks during blood feeding.</title>
        <authorList>
            <person name="de Castro M.H."/>
            <person name="de Klerk D."/>
            <person name="Pienaar R."/>
            <person name="Latif A.A."/>
            <person name="Rees D.J."/>
            <person name="Mans B.J."/>
        </authorList>
    </citation>
    <scope>NUCLEOTIDE SEQUENCE</scope>
    <source>
        <tissue evidence="2">Salivary glands</tissue>
    </source>
</reference>
<feature type="non-terminal residue" evidence="2">
    <location>
        <position position="167"/>
    </location>
</feature>
<accession>A0A131Z6Q0</accession>
<feature type="compositionally biased region" description="Low complexity" evidence="1">
    <location>
        <begin position="67"/>
        <end position="83"/>
    </location>
</feature>